<feature type="binding site" evidence="3">
    <location>
        <position position="138"/>
    </location>
    <ligand>
        <name>substrate</name>
    </ligand>
</feature>
<keyword evidence="1 4" id="KW-0479">Metal-binding</keyword>
<feature type="binding site" evidence="3">
    <location>
        <begin position="76"/>
        <end position="78"/>
    </location>
    <ligand>
        <name>substrate</name>
    </ligand>
</feature>
<dbReference type="GO" id="GO:0005737">
    <property type="term" value="C:cytoplasm"/>
    <property type="evidence" value="ECO:0007669"/>
    <property type="project" value="UniProtKB-SubCell"/>
</dbReference>
<dbReference type="InterPro" id="IPR050378">
    <property type="entry name" value="Metallo-dep_Hydrolases_sf"/>
</dbReference>
<feature type="binding site" evidence="3">
    <location>
        <position position="170"/>
    </location>
    <ligand>
        <name>substrate</name>
    </ligand>
</feature>
<feature type="binding site" evidence="4">
    <location>
        <position position="289"/>
    </location>
    <ligand>
        <name>Zn(2+)</name>
        <dbReference type="ChEBI" id="CHEBI:29105"/>
        <label>1</label>
        <note>catalytic</note>
    </ligand>
</feature>
<dbReference type="EMBL" id="AEVN01000031">
    <property type="protein sequence ID" value="EFY05214.1"/>
    <property type="molecule type" value="Genomic_DNA"/>
</dbReference>
<comment type="subcellular location">
    <subcellularLocation>
        <location evidence="1">Cytoplasm</location>
    </subcellularLocation>
</comment>
<dbReference type="GO" id="GO:0046872">
    <property type="term" value="F:metal ion binding"/>
    <property type="evidence" value="ECO:0007669"/>
    <property type="project" value="UniProtKB-KW"/>
</dbReference>
<organism evidence="7 8">
    <name type="scientific">Phascolarctobacterium succinatutens YIT 12067</name>
    <dbReference type="NCBI Taxonomy" id="626939"/>
    <lineage>
        <taxon>Bacteria</taxon>
        <taxon>Bacillati</taxon>
        <taxon>Bacillota</taxon>
        <taxon>Negativicutes</taxon>
        <taxon>Acidaminococcales</taxon>
        <taxon>Acidaminococcaceae</taxon>
        <taxon>Phascolarctobacterium</taxon>
    </lineage>
</organism>
<keyword evidence="1" id="KW-0645">Protease</keyword>
<dbReference type="InterPro" id="IPR011059">
    <property type="entry name" value="Metal-dep_hydrolase_composite"/>
</dbReference>
<dbReference type="Proteomes" id="UP000004923">
    <property type="component" value="Unassembled WGS sequence"/>
</dbReference>
<feature type="active site" description="Proton acceptor" evidence="2">
    <location>
        <position position="289"/>
    </location>
</feature>
<feature type="domain" description="Amidohydrolase 3" evidence="6">
    <location>
        <begin position="323"/>
        <end position="367"/>
    </location>
</feature>
<feature type="binding site" evidence="4">
    <location>
        <position position="69"/>
    </location>
    <ligand>
        <name>Zn(2+)</name>
        <dbReference type="ChEBI" id="CHEBI:29105"/>
        <label>1</label>
        <note>catalytic</note>
    </ligand>
</feature>
<dbReference type="GO" id="GO:0008798">
    <property type="term" value="F:beta-aspartyl-peptidase activity"/>
    <property type="evidence" value="ECO:0007669"/>
    <property type="project" value="InterPro"/>
</dbReference>
<keyword evidence="1" id="KW-0482">Metalloprotease</keyword>
<keyword evidence="8" id="KW-1185">Reference proteome</keyword>
<name>E8LD80_9FIRM</name>
<dbReference type="eggNOG" id="COG0044">
    <property type="taxonomic scope" value="Bacteria"/>
</dbReference>
<dbReference type="PANTHER" id="PTHR11647:SF1">
    <property type="entry name" value="COLLAPSIN RESPONSE MEDIATOR PROTEIN"/>
    <property type="match status" value="1"/>
</dbReference>
<dbReference type="NCBIfam" id="TIGR01975">
    <property type="entry name" value="isoAsp_dipep"/>
    <property type="match status" value="1"/>
</dbReference>
<dbReference type="InterPro" id="IPR013108">
    <property type="entry name" value="Amidohydro_3"/>
</dbReference>
<keyword evidence="1 4" id="KW-0862">Zinc</keyword>
<evidence type="ECO:0000256" key="5">
    <source>
        <dbReference type="PIRSR" id="PIRSR001238-50"/>
    </source>
</evidence>
<keyword evidence="1 7" id="KW-0378">Hydrolase</keyword>
<feature type="binding site" evidence="3">
    <location>
        <position position="293"/>
    </location>
    <ligand>
        <name>substrate</name>
    </ligand>
</feature>
<comment type="PTM">
    <text evidence="5">Carbamylation allows a single lysine to coordinate two zinc ions.</text>
</comment>
<dbReference type="Pfam" id="PF07969">
    <property type="entry name" value="Amidohydro_3"/>
    <property type="match status" value="1"/>
</dbReference>
<evidence type="ECO:0000313" key="8">
    <source>
        <dbReference type="Proteomes" id="UP000004923"/>
    </source>
</evidence>
<comment type="caution">
    <text evidence="7">The sequence shown here is derived from an EMBL/GenBank/DDBJ whole genome shotgun (WGS) entry which is preliminary data.</text>
</comment>
<comment type="function">
    <text evidence="1">Catalyzes the hydrolytic cleavage of a subset of L-isoaspartyl (L-beta-aspartyl) dipeptides. Used to degrade proteins damaged by L-isoaspartyl residues formation.</text>
</comment>
<accession>E8LD80</accession>
<evidence type="ECO:0000256" key="4">
    <source>
        <dbReference type="PIRSR" id="PIRSR001238-3"/>
    </source>
</evidence>
<feature type="binding site" description="via carbamate group" evidence="4">
    <location>
        <position position="163"/>
    </location>
    <ligand>
        <name>Zn(2+)</name>
        <dbReference type="ChEBI" id="CHEBI:29105"/>
        <label>2</label>
        <note>catalytic</note>
    </ligand>
</feature>
<gene>
    <name evidence="7" type="primary">iadA</name>
    <name evidence="7" type="ORF">HMPREF9443_00804</name>
</gene>
<dbReference type="GO" id="GO:0006508">
    <property type="term" value="P:proteolysis"/>
    <property type="evidence" value="ECO:0007669"/>
    <property type="project" value="UniProtKB-KW"/>
</dbReference>
<dbReference type="InterPro" id="IPR010229">
    <property type="entry name" value="Pept_M38_dipep"/>
</dbReference>
<dbReference type="PIRSF" id="PIRSF001238">
    <property type="entry name" value="IadA"/>
    <property type="match status" value="1"/>
</dbReference>
<evidence type="ECO:0000256" key="3">
    <source>
        <dbReference type="PIRSR" id="PIRSR001238-2"/>
    </source>
</evidence>
<feature type="binding site" evidence="3">
    <location>
        <position position="107"/>
    </location>
    <ligand>
        <name>substrate</name>
    </ligand>
</feature>
<feature type="binding site" description="via carbamate group" evidence="4">
    <location>
        <position position="163"/>
    </location>
    <ligand>
        <name>Zn(2+)</name>
        <dbReference type="ChEBI" id="CHEBI:29105"/>
        <label>1</label>
        <note>catalytic</note>
    </ligand>
</feature>
<comment type="PTM">
    <text evidence="1">Carboxylation allows a single lysine to coordinate two zinc ions.</text>
</comment>
<dbReference type="InterPro" id="IPR032466">
    <property type="entry name" value="Metal_Hydrolase"/>
</dbReference>
<protein>
    <recommendedName>
        <fullName evidence="1">Isoaspartyl dipeptidase</fullName>
        <ecNumber evidence="1">3.4.19.-</ecNumber>
    </recommendedName>
</protein>
<dbReference type="EC" id="3.4.19.-" evidence="1"/>
<dbReference type="AlphaFoldDB" id="E8LD80"/>
<evidence type="ECO:0000256" key="2">
    <source>
        <dbReference type="PIRSR" id="PIRSR001238-1"/>
    </source>
</evidence>
<dbReference type="Gene3D" id="2.30.40.10">
    <property type="entry name" value="Urease, subunit C, domain 1"/>
    <property type="match status" value="1"/>
</dbReference>
<evidence type="ECO:0000256" key="1">
    <source>
        <dbReference type="PIRNR" id="PIRNR001238"/>
    </source>
</evidence>
<dbReference type="GO" id="GO:0008237">
    <property type="term" value="F:metallopeptidase activity"/>
    <property type="evidence" value="ECO:0007669"/>
    <property type="project" value="UniProtKB-KW"/>
</dbReference>
<dbReference type="Gene3D" id="3.20.20.140">
    <property type="entry name" value="Metal-dependent hydrolases"/>
    <property type="match status" value="1"/>
</dbReference>
<comment type="similarity">
    <text evidence="1">Belongs to the peptidase M38 family.</text>
</comment>
<evidence type="ECO:0000259" key="6">
    <source>
        <dbReference type="Pfam" id="PF07969"/>
    </source>
</evidence>
<feature type="modified residue" description="N6-carboxylysine" evidence="5">
    <location>
        <position position="163"/>
    </location>
</feature>
<dbReference type="HOGENOM" id="CLU_058216_0_0_9"/>
<feature type="binding site" evidence="4">
    <location>
        <position position="71"/>
    </location>
    <ligand>
        <name>Zn(2+)</name>
        <dbReference type="ChEBI" id="CHEBI:29105"/>
        <label>1</label>
        <note>catalytic</note>
    </ligand>
</feature>
<dbReference type="SUPFAM" id="SSF51338">
    <property type="entry name" value="Composite domain of metallo-dependent hydrolases"/>
    <property type="match status" value="1"/>
</dbReference>
<dbReference type="GO" id="GO:0016810">
    <property type="term" value="F:hydrolase activity, acting on carbon-nitrogen (but not peptide) bonds"/>
    <property type="evidence" value="ECO:0007669"/>
    <property type="project" value="InterPro"/>
</dbReference>
<dbReference type="PANTHER" id="PTHR11647">
    <property type="entry name" value="HYDRANTOINASE/DIHYDROPYRIMIDINASE FAMILY MEMBER"/>
    <property type="match status" value="1"/>
</dbReference>
<comment type="cofactor">
    <cofactor evidence="1 4">
        <name>Zn(2+)</name>
        <dbReference type="ChEBI" id="CHEBI:29105"/>
    </cofactor>
    <text evidence="1 4">Binds 2 Zn(2+) ions per subunit.</text>
</comment>
<feature type="binding site" evidence="4">
    <location>
        <position position="202"/>
    </location>
    <ligand>
        <name>Zn(2+)</name>
        <dbReference type="ChEBI" id="CHEBI:29105"/>
        <label>2</label>
        <note>catalytic</note>
    </ligand>
</feature>
<proteinExistence type="inferred from homology"/>
<dbReference type="SUPFAM" id="SSF51556">
    <property type="entry name" value="Metallo-dependent hydrolases"/>
    <property type="match status" value="1"/>
</dbReference>
<feature type="binding site" evidence="3">
    <location>
        <position position="234"/>
    </location>
    <ligand>
        <name>substrate</name>
    </ligand>
</feature>
<sequence length="392" mass="41983">MKGKVTILIKLIRNADVYAPAHLGKKDVLVIADKVVRIADKIEGYEGMPEVEVFDFSGKKLLPGYIDMHMHITGGGGEQGPASRVPEAMLSQITSCGITTVLGLLGTDGVTRSVENLVAKARALTEEGITAYCLTGAYGIPSPTITGSIEKDIMMVPPIIGTKIAVSDHRSSNPQGPELIEVATATRRGGLLANVAGLVTMHMGSGIGKLDPLFYALDHSDVPAKNFLPTHMLRTRELMEEGAKLVRRGGYFDMTAGSTDEDMEIGAEQIMEILSWEGMSTDHLTMSSDAFGSQPKFNENGDCIGLTYCSPKYLHLTIKSLVRRGLPLEEAIKLLTSTPAELLGKTGVKGCVAVGADADLLVLDENLDIDALFAKGQVALLDKEIVLKGRFE</sequence>
<feature type="binding site" evidence="4">
    <location>
        <position position="231"/>
    </location>
    <ligand>
        <name>Zn(2+)</name>
        <dbReference type="ChEBI" id="CHEBI:29105"/>
        <label>2</label>
        <note>catalytic</note>
    </ligand>
</feature>
<evidence type="ECO:0000313" key="7">
    <source>
        <dbReference type="EMBL" id="EFY05214.1"/>
    </source>
</evidence>
<reference evidence="7 8" key="1">
    <citation type="submission" date="2011-01" db="EMBL/GenBank/DDBJ databases">
        <authorList>
            <person name="Weinstock G."/>
            <person name="Sodergren E."/>
            <person name="Clifton S."/>
            <person name="Fulton L."/>
            <person name="Fulton B."/>
            <person name="Courtney L."/>
            <person name="Fronick C."/>
            <person name="Harrison M."/>
            <person name="Strong C."/>
            <person name="Farmer C."/>
            <person name="Delahaunty K."/>
            <person name="Markovic C."/>
            <person name="Hall O."/>
            <person name="Minx P."/>
            <person name="Tomlinson C."/>
            <person name="Mitreva M."/>
            <person name="Hou S."/>
            <person name="Chen J."/>
            <person name="Wollam A."/>
            <person name="Pepin K.H."/>
            <person name="Johnson M."/>
            <person name="Bhonagiri V."/>
            <person name="Zhang X."/>
            <person name="Suruliraj S."/>
            <person name="Warren W."/>
            <person name="Chinwalla A."/>
            <person name="Mardis E.R."/>
            <person name="Wilson R.K."/>
        </authorList>
    </citation>
    <scope>NUCLEOTIDE SEQUENCE [LARGE SCALE GENOMIC DNA]</scope>
    <source>
        <strain evidence="7 8">YIT 12067</strain>
    </source>
</reference>